<keyword evidence="5" id="KW-0863">Zinc-finger</keyword>
<keyword evidence="8" id="KW-0238">DNA-binding</keyword>
<feature type="compositionally biased region" description="Low complexity" evidence="12">
    <location>
        <begin position="148"/>
        <end position="159"/>
    </location>
</feature>
<dbReference type="SUPFAM" id="SSF46689">
    <property type="entry name" value="Homeodomain-like"/>
    <property type="match status" value="1"/>
</dbReference>
<evidence type="ECO:0000256" key="8">
    <source>
        <dbReference type="ARBA" id="ARBA00023125"/>
    </source>
</evidence>
<evidence type="ECO:0000313" key="15">
    <source>
        <dbReference type="Proteomes" id="UP001151287"/>
    </source>
</evidence>
<keyword evidence="7" id="KW-0805">Transcription regulation</keyword>
<feature type="compositionally biased region" description="Acidic residues" evidence="12">
    <location>
        <begin position="126"/>
        <end position="137"/>
    </location>
</feature>
<protein>
    <recommendedName>
        <fullName evidence="13">ZF-HD dimerization-type domain-containing protein</fullName>
    </recommendedName>
</protein>
<accession>A0A9Q0CWS9</accession>
<dbReference type="GO" id="GO:0005634">
    <property type="term" value="C:nucleus"/>
    <property type="evidence" value="ECO:0007669"/>
    <property type="project" value="UniProtKB-SubCell"/>
</dbReference>
<dbReference type="GO" id="GO:0008270">
    <property type="term" value="F:zinc ion binding"/>
    <property type="evidence" value="ECO:0007669"/>
    <property type="project" value="UniProtKB-KW"/>
</dbReference>
<evidence type="ECO:0000256" key="7">
    <source>
        <dbReference type="ARBA" id="ARBA00023015"/>
    </source>
</evidence>
<evidence type="ECO:0000259" key="13">
    <source>
        <dbReference type="PROSITE" id="PS51523"/>
    </source>
</evidence>
<dbReference type="Pfam" id="PF04770">
    <property type="entry name" value="ZF-HD_dimer"/>
    <property type="match status" value="1"/>
</dbReference>
<keyword evidence="11" id="KW-0539">Nucleus</keyword>
<feature type="compositionally biased region" description="Basic residues" evidence="12">
    <location>
        <begin position="28"/>
        <end position="40"/>
    </location>
</feature>
<organism evidence="14 15">
    <name type="scientific">Rhynchospora breviuscula</name>
    <dbReference type="NCBI Taxonomy" id="2022672"/>
    <lineage>
        <taxon>Eukaryota</taxon>
        <taxon>Viridiplantae</taxon>
        <taxon>Streptophyta</taxon>
        <taxon>Embryophyta</taxon>
        <taxon>Tracheophyta</taxon>
        <taxon>Spermatophyta</taxon>
        <taxon>Magnoliopsida</taxon>
        <taxon>Liliopsida</taxon>
        <taxon>Poales</taxon>
        <taxon>Cyperaceae</taxon>
        <taxon>Cyperoideae</taxon>
        <taxon>Rhynchosporeae</taxon>
        <taxon>Rhynchospora</taxon>
    </lineage>
</organism>
<comment type="subunit">
    <text evidence="3">Homo- and heterodimer with other ZFHD proteins.</text>
</comment>
<evidence type="ECO:0000256" key="6">
    <source>
        <dbReference type="ARBA" id="ARBA00022833"/>
    </source>
</evidence>
<keyword evidence="15" id="KW-1185">Reference proteome</keyword>
<feature type="compositionally biased region" description="Basic and acidic residues" evidence="12">
    <location>
        <begin position="113"/>
        <end position="125"/>
    </location>
</feature>
<evidence type="ECO:0000313" key="14">
    <source>
        <dbReference type="EMBL" id="KAJ1701345.1"/>
    </source>
</evidence>
<evidence type="ECO:0000256" key="1">
    <source>
        <dbReference type="ARBA" id="ARBA00004049"/>
    </source>
</evidence>
<dbReference type="PANTHER" id="PTHR31948">
    <property type="entry name" value="ZINC-FINGER HOMEODOMAIN PROTEIN 2"/>
    <property type="match status" value="1"/>
</dbReference>
<evidence type="ECO:0000256" key="4">
    <source>
        <dbReference type="ARBA" id="ARBA00022723"/>
    </source>
</evidence>
<comment type="function">
    <text evidence="1">Putative transcription factor.</text>
</comment>
<feature type="region of interest" description="Disordered" evidence="12">
    <location>
        <begin position="1"/>
        <end position="40"/>
    </location>
</feature>
<dbReference type="Gene3D" id="1.10.10.60">
    <property type="entry name" value="Homeodomain-like"/>
    <property type="match status" value="1"/>
</dbReference>
<dbReference type="OrthoDB" id="1929626at2759"/>
<dbReference type="InterPro" id="IPR006455">
    <property type="entry name" value="Homeodomain_ZF_HD"/>
</dbReference>
<dbReference type="InterPro" id="IPR009057">
    <property type="entry name" value="Homeodomain-like_sf"/>
</dbReference>
<evidence type="ECO:0000256" key="12">
    <source>
        <dbReference type="SAM" id="MobiDB-lite"/>
    </source>
</evidence>
<dbReference type="GO" id="GO:0050793">
    <property type="term" value="P:regulation of developmental process"/>
    <property type="evidence" value="ECO:0007669"/>
    <property type="project" value="TreeGrafter"/>
</dbReference>
<dbReference type="NCBIfam" id="TIGR01565">
    <property type="entry name" value="homeo_ZF_HD"/>
    <property type="match status" value="1"/>
</dbReference>
<comment type="caution">
    <text evidence="14">The sequence shown here is derived from an EMBL/GenBank/DDBJ whole genome shotgun (WGS) entry which is preliminary data.</text>
</comment>
<feature type="region of interest" description="Disordered" evidence="12">
    <location>
        <begin position="100"/>
        <end position="222"/>
    </location>
</feature>
<evidence type="ECO:0000256" key="5">
    <source>
        <dbReference type="ARBA" id="ARBA00022771"/>
    </source>
</evidence>
<keyword evidence="10" id="KW-0804">Transcription</keyword>
<dbReference type="EMBL" id="JAMQYH010000001">
    <property type="protein sequence ID" value="KAJ1701345.1"/>
    <property type="molecule type" value="Genomic_DNA"/>
</dbReference>
<sequence>METPPAPKLLDPDSKPNKPFHSFPNGALKKHHPHLLHHRSPALTLPPESLYRECLKNHAASKGGHALDGCGEFMPISGWNLSDPTSLKCAACGCHRNFHRRLPDPPPDELDGHDDYAATDRHMSDDDLSDDDVDENDHDGGMTDRTTSSPPAAYFSSAPHMLLALSTGGPASQGPGTGLGPGPGPIPVPGPGPVRSMNPVTGSGSVPLSGFTPGSGPLQPRKRFRTKFSPEQKQRMHELSEKLGWRLQKRDEALVEEWCREIGVGKGVFKVWMHNNKHVFLGTGKRGESRESRDRETAMGVASNVAGVGLGVGGGAGAVETGTDGRGGMGQVVNGSSGAASSS</sequence>
<dbReference type="GO" id="GO:0000976">
    <property type="term" value="F:transcription cis-regulatory region binding"/>
    <property type="evidence" value="ECO:0007669"/>
    <property type="project" value="TreeGrafter"/>
</dbReference>
<gene>
    <name evidence="14" type="ORF">LUZ63_001124</name>
</gene>
<dbReference type="GO" id="GO:0003700">
    <property type="term" value="F:DNA-binding transcription factor activity"/>
    <property type="evidence" value="ECO:0007669"/>
    <property type="project" value="TreeGrafter"/>
</dbReference>
<feature type="compositionally biased region" description="Pro residues" evidence="12">
    <location>
        <begin position="182"/>
        <end position="192"/>
    </location>
</feature>
<evidence type="ECO:0000256" key="11">
    <source>
        <dbReference type="ARBA" id="ARBA00023242"/>
    </source>
</evidence>
<dbReference type="PANTHER" id="PTHR31948:SF72">
    <property type="entry name" value="ZINC-FINGER HOMEODOMAIN PROTEIN 10"/>
    <property type="match status" value="1"/>
</dbReference>
<reference evidence="14" key="1">
    <citation type="journal article" date="2022" name="Cell">
        <title>Repeat-based holocentromeres influence genome architecture and karyotype evolution.</title>
        <authorList>
            <person name="Hofstatter P.G."/>
            <person name="Thangavel G."/>
            <person name="Lux T."/>
            <person name="Neumann P."/>
            <person name="Vondrak T."/>
            <person name="Novak P."/>
            <person name="Zhang M."/>
            <person name="Costa L."/>
            <person name="Castellani M."/>
            <person name="Scott A."/>
            <person name="Toegelov H."/>
            <person name="Fuchs J."/>
            <person name="Mata-Sucre Y."/>
            <person name="Dias Y."/>
            <person name="Vanzela A.L.L."/>
            <person name="Huettel B."/>
            <person name="Almeida C.C.S."/>
            <person name="Simkova H."/>
            <person name="Souza G."/>
            <person name="Pedrosa-Harand A."/>
            <person name="Macas J."/>
            <person name="Mayer K.F.X."/>
            <person name="Houben A."/>
            <person name="Marques A."/>
        </authorList>
    </citation>
    <scope>NUCLEOTIDE SEQUENCE</scope>
    <source>
        <strain evidence="14">RhyBre1mFocal</strain>
    </source>
</reference>
<feature type="domain" description="ZF-HD dimerization-type" evidence="13">
    <location>
        <begin position="51"/>
        <end position="102"/>
    </location>
</feature>
<keyword evidence="6" id="KW-0862">Zinc</keyword>
<dbReference type="Proteomes" id="UP001151287">
    <property type="component" value="Unassembled WGS sequence"/>
</dbReference>
<name>A0A9Q0CWS9_9POAL</name>
<dbReference type="FunFam" id="1.10.10.60:FF:000257">
    <property type="entry name" value="Zinc-finger homeodomain protein 2"/>
    <property type="match status" value="1"/>
</dbReference>
<keyword evidence="4" id="KW-0479">Metal-binding</keyword>
<feature type="region of interest" description="Disordered" evidence="12">
    <location>
        <begin position="314"/>
        <end position="343"/>
    </location>
</feature>
<comment type="subcellular location">
    <subcellularLocation>
        <location evidence="2">Nucleus</location>
    </subcellularLocation>
</comment>
<dbReference type="NCBIfam" id="TIGR01566">
    <property type="entry name" value="ZF_HD_prot_N"/>
    <property type="match status" value="1"/>
</dbReference>
<dbReference type="AlphaFoldDB" id="A0A9Q0CWS9"/>
<dbReference type="PROSITE" id="PS51523">
    <property type="entry name" value="ZF_HD_DIMER"/>
    <property type="match status" value="1"/>
</dbReference>
<evidence type="ECO:0000256" key="2">
    <source>
        <dbReference type="ARBA" id="ARBA00004123"/>
    </source>
</evidence>
<keyword evidence="9" id="KW-0371">Homeobox</keyword>
<evidence type="ECO:0000256" key="10">
    <source>
        <dbReference type="ARBA" id="ARBA00023163"/>
    </source>
</evidence>
<dbReference type="InterPro" id="IPR006456">
    <property type="entry name" value="ZF_HD_homeobox_Cys/His_dimer"/>
</dbReference>
<proteinExistence type="predicted"/>
<evidence type="ECO:0000256" key="9">
    <source>
        <dbReference type="ARBA" id="ARBA00023155"/>
    </source>
</evidence>
<evidence type="ECO:0000256" key="3">
    <source>
        <dbReference type="ARBA" id="ARBA00011416"/>
    </source>
</evidence>